<dbReference type="Gene3D" id="6.10.250.330">
    <property type="match status" value="1"/>
</dbReference>
<comment type="caution">
    <text evidence="3">The sequence shown here is derived from an EMBL/GenBank/DDBJ whole genome shotgun (WGS) entry which is preliminary data.</text>
</comment>
<dbReference type="SUPFAM" id="SSF143120">
    <property type="entry name" value="YefM-like"/>
    <property type="match status" value="1"/>
</dbReference>
<dbReference type="Pfam" id="PF02604">
    <property type="entry name" value="PhdYeFM_antitox"/>
    <property type="match status" value="1"/>
</dbReference>
<dbReference type="InterPro" id="IPR006442">
    <property type="entry name" value="Antitoxin_Phd/YefM"/>
</dbReference>
<dbReference type="NCBIfam" id="TIGR01552">
    <property type="entry name" value="phd_fam"/>
    <property type="match status" value="1"/>
</dbReference>
<organism evidence="3 4">
    <name type="scientific">Lactobacillus gasseri</name>
    <dbReference type="NCBI Taxonomy" id="1596"/>
    <lineage>
        <taxon>Bacteria</taxon>
        <taxon>Bacillati</taxon>
        <taxon>Bacillota</taxon>
        <taxon>Bacilli</taxon>
        <taxon>Lactobacillales</taxon>
        <taxon>Lactobacillaceae</taxon>
        <taxon>Lactobacillus</taxon>
    </lineage>
</organism>
<gene>
    <name evidence="3" type="ORF">F8244_04290</name>
</gene>
<dbReference type="EMBL" id="WBOA01000001">
    <property type="protein sequence ID" value="KAB1951728.1"/>
    <property type="molecule type" value="Genomic_DNA"/>
</dbReference>
<evidence type="ECO:0000256" key="1">
    <source>
        <dbReference type="ARBA" id="ARBA00009981"/>
    </source>
</evidence>
<dbReference type="Proteomes" id="UP000460112">
    <property type="component" value="Unassembled WGS sequence"/>
</dbReference>
<accession>A0A833CFJ1</accession>
<evidence type="ECO:0000256" key="2">
    <source>
        <dbReference type="RuleBase" id="RU362080"/>
    </source>
</evidence>
<name>A0A833CFJ1_LACGS</name>
<dbReference type="Gene3D" id="3.40.1620.10">
    <property type="entry name" value="YefM-like domain"/>
    <property type="match status" value="1"/>
</dbReference>
<dbReference type="InterPro" id="IPR051405">
    <property type="entry name" value="phD/YefM_antitoxin"/>
</dbReference>
<dbReference type="PANTHER" id="PTHR33713">
    <property type="entry name" value="ANTITOXIN YAFN-RELATED"/>
    <property type="match status" value="1"/>
</dbReference>
<dbReference type="PANTHER" id="PTHR33713:SF6">
    <property type="entry name" value="ANTITOXIN YEFM"/>
    <property type="match status" value="1"/>
</dbReference>
<proteinExistence type="inferred from homology"/>
<evidence type="ECO:0000313" key="4">
    <source>
        <dbReference type="Proteomes" id="UP000460112"/>
    </source>
</evidence>
<protein>
    <recommendedName>
        <fullName evidence="2">Antitoxin</fullName>
    </recommendedName>
</protein>
<dbReference type="InterPro" id="IPR036165">
    <property type="entry name" value="YefM-like_sf"/>
</dbReference>
<comment type="function">
    <text evidence="2">Antitoxin component of a type II toxin-antitoxin (TA) system.</text>
</comment>
<dbReference type="RefSeq" id="WP_035422737.1">
    <property type="nucleotide sequence ID" value="NZ_CAKMCA010000009.1"/>
</dbReference>
<reference evidence="3 4" key="1">
    <citation type="submission" date="2019-09" db="EMBL/GenBank/DDBJ databases">
        <title>Investigation of probiotic properties of different lactic acid bacteria.</title>
        <authorList>
            <person name="Jaomanjaka F."/>
            <person name="Blanc P."/>
        </authorList>
    </citation>
    <scope>NUCLEOTIDE SEQUENCE [LARGE SCALE GENOMIC DNA]</scope>
    <source>
        <strain evidence="3 4">BIO6369</strain>
    </source>
</reference>
<sequence>MQAEAYSNVRNNLKSFMKQVNDNSEAIIITSRNSEDNSVLISKADYDNLVENAYIRSSTANMDHILKSLKQLKNGKGKEHNWE</sequence>
<evidence type="ECO:0000313" key="3">
    <source>
        <dbReference type="EMBL" id="KAB1951728.1"/>
    </source>
</evidence>
<dbReference type="AlphaFoldDB" id="A0A833CFJ1"/>
<comment type="similarity">
    <text evidence="1 2">Belongs to the phD/YefM antitoxin family.</text>
</comment>